<protein>
    <submittedName>
        <fullName evidence="2">Uncharacterized protein</fullName>
    </submittedName>
</protein>
<keyword evidence="1" id="KW-1133">Transmembrane helix</keyword>
<feature type="non-terminal residue" evidence="2">
    <location>
        <position position="146"/>
    </location>
</feature>
<keyword evidence="1" id="KW-0472">Membrane</keyword>
<feature type="transmembrane region" description="Helical" evidence="1">
    <location>
        <begin position="39"/>
        <end position="59"/>
    </location>
</feature>
<dbReference type="OrthoDB" id="3222at2759"/>
<dbReference type="AlphaFoldDB" id="A0A3P6TPA8"/>
<dbReference type="Proteomes" id="UP000281553">
    <property type="component" value="Unassembled WGS sequence"/>
</dbReference>
<accession>A0A3P6TPA8</accession>
<evidence type="ECO:0000256" key="1">
    <source>
        <dbReference type="SAM" id="Phobius"/>
    </source>
</evidence>
<keyword evidence="3" id="KW-1185">Reference proteome</keyword>
<organism evidence="2 3">
    <name type="scientific">Dibothriocephalus latus</name>
    <name type="common">Fish tapeworm</name>
    <name type="synonym">Diphyllobothrium latum</name>
    <dbReference type="NCBI Taxonomy" id="60516"/>
    <lineage>
        <taxon>Eukaryota</taxon>
        <taxon>Metazoa</taxon>
        <taxon>Spiralia</taxon>
        <taxon>Lophotrochozoa</taxon>
        <taxon>Platyhelminthes</taxon>
        <taxon>Cestoda</taxon>
        <taxon>Eucestoda</taxon>
        <taxon>Diphyllobothriidea</taxon>
        <taxon>Diphyllobothriidae</taxon>
        <taxon>Dibothriocephalus</taxon>
    </lineage>
</organism>
<keyword evidence="1" id="KW-0812">Transmembrane</keyword>
<evidence type="ECO:0000313" key="3">
    <source>
        <dbReference type="Proteomes" id="UP000281553"/>
    </source>
</evidence>
<proteinExistence type="predicted"/>
<name>A0A3P6TPA8_DIBLA</name>
<feature type="transmembrane region" description="Helical" evidence="1">
    <location>
        <begin position="12"/>
        <end position="33"/>
    </location>
</feature>
<gene>
    <name evidence="2" type="ORF">DILT_LOCUS3965</name>
</gene>
<reference evidence="2 3" key="1">
    <citation type="submission" date="2018-11" db="EMBL/GenBank/DDBJ databases">
        <authorList>
            <consortium name="Pathogen Informatics"/>
        </authorList>
    </citation>
    <scope>NUCLEOTIDE SEQUENCE [LARGE SCALE GENOMIC DNA]</scope>
</reference>
<dbReference type="EMBL" id="UYRU01044583">
    <property type="protein sequence ID" value="VDK87087.1"/>
    <property type="molecule type" value="Genomic_DNA"/>
</dbReference>
<sequence length="146" mass="15908">MQLFCSLEEVRTAVRIFAGEAFAMCIVMSASVLGPQVTATRGGSAAFPIGAAVYTAIWLNQRALLDNLWIHCASKIRIKNDCVVGRKQVRTSLAYHSDERNGLTVIPVKIPQQGSCRNGGSCNDYLKVIVGLRGTCRTPFSLGYLR</sequence>
<evidence type="ECO:0000313" key="2">
    <source>
        <dbReference type="EMBL" id="VDK87087.1"/>
    </source>
</evidence>